<organism evidence="2 3">
    <name type="scientific">Segatella copri</name>
    <dbReference type="NCBI Taxonomy" id="165179"/>
    <lineage>
        <taxon>Bacteria</taxon>
        <taxon>Pseudomonadati</taxon>
        <taxon>Bacteroidota</taxon>
        <taxon>Bacteroidia</taxon>
        <taxon>Bacteroidales</taxon>
        <taxon>Prevotellaceae</taxon>
        <taxon>Segatella</taxon>
    </lineage>
</organism>
<sequence>MNQTVLFTIIVLVIVFAVTVSSYYHKRHMEYKMSDIEKAVRKSFPKGVDSITKQELVTGIKKHFHCSAKEAHYIIGVARRKKLVDIAADFVTLL</sequence>
<proteinExistence type="predicted"/>
<evidence type="ECO:0000256" key="1">
    <source>
        <dbReference type="SAM" id="Phobius"/>
    </source>
</evidence>
<dbReference type="OrthoDB" id="1082297at2"/>
<gene>
    <name evidence="2" type="ORF">F7D73_15670</name>
</gene>
<keyword evidence="1" id="KW-0472">Membrane</keyword>
<protein>
    <submittedName>
        <fullName evidence="2">Uncharacterized protein</fullName>
    </submittedName>
</protein>
<comment type="caution">
    <text evidence="2">The sequence shown here is derived from an EMBL/GenBank/DDBJ whole genome shotgun (WGS) entry which is preliminary data.</text>
</comment>
<reference evidence="2 3" key="1">
    <citation type="submission" date="2019-09" db="EMBL/GenBank/DDBJ databases">
        <title>Distinct polysaccharide growth profiles of human intestinal Prevotella copri isolates.</title>
        <authorList>
            <person name="Fehlner-Peach H."/>
            <person name="Magnabosco C."/>
            <person name="Raghavan V."/>
            <person name="Scher J.U."/>
            <person name="Tett A."/>
            <person name="Cox L.M."/>
            <person name="Gottsegen C."/>
            <person name="Watters A."/>
            <person name="Wiltshire- Gordon J.D."/>
            <person name="Segata N."/>
            <person name="Bonneau R."/>
            <person name="Littman D.R."/>
        </authorList>
    </citation>
    <scope>NUCLEOTIDE SEQUENCE [LARGE SCALE GENOMIC DNA]</scope>
    <source>
        <strain evidence="3">iA622</strain>
    </source>
</reference>
<keyword evidence="1" id="KW-1133">Transmembrane helix</keyword>
<dbReference type="Proteomes" id="UP000480425">
    <property type="component" value="Unassembled WGS sequence"/>
</dbReference>
<accession>A0A6G1U5A3</accession>
<name>A0A6G1U5A3_9BACT</name>
<evidence type="ECO:0000313" key="3">
    <source>
        <dbReference type="Proteomes" id="UP000480425"/>
    </source>
</evidence>
<evidence type="ECO:0000313" key="2">
    <source>
        <dbReference type="EMBL" id="MQN82349.1"/>
    </source>
</evidence>
<dbReference type="AlphaFoldDB" id="A0A6G1U5A3"/>
<feature type="transmembrane region" description="Helical" evidence="1">
    <location>
        <begin position="6"/>
        <end position="24"/>
    </location>
</feature>
<dbReference type="RefSeq" id="WP_153126235.1">
    <property type="nucleotide sequence ID" value="NZ_JAPDUV010000001.1"/>
</dbReference>
<dbReference type="EMBL" id="VZCB01000103">
    <property type="protein sequence ID" value="MQN82349.1"/>
    <property type="molecule type" value="Genomic_DNA"/>
</dbReference>
<keyword evidence="1" id="KW-0812">Transmembrane</keyword>